<dbReference type="InterPro" id="IPR037402">
    <property type="entry name" value="YidZ_PBP2"/>
</dbReference>
<evidence type="ECO:0000256" key="2">
    <source>
        <dbReference type="ARBA" id="ARBA00022458"/>
    </source>
</evidence>
<comment type="caution">
    <text evidence="8">The sequence shown here is derived from an EMBL/GenBank/DDBJ whole genome shotgun (WGS) entry which is preliminary data.</text>
</comment>
<evidence type="ECO:0000256" key="1">
    <source>
        <dbReference type="ARBA" id="ARBA00009437"/>
    </source>
</evidence>
<feature type="domain" description="HTH lysR-type" evidence="7">
    <location>
        <begin position="21"/>
        <end position="78"/>
    </location>
</feature>
<dbReference type="EMBL" id="JAVDSW010000009">
    <property type="protein sequence ID" value="MDR6705328.1"/>
    <property type="molecule type" value="Genomic_DNA"/>
</dbReference>
<dbReference type="Gene3D" id="1.10.10.10">
    <property type="entry name" value="Winged helix-like DNA-binding domain superfamily/Winged helix DNA-binding domain"/>
    <property type="match status" value="1"/>
</dbReference>
<evidence type="ECO:0000259" key="7">
    <source>
        <dbReference type="PROSITE" id="PS50931"/>
    </source>
</evidence>
<keyword evidence="2" id="KW-0536">Nodulation</keyword>
<reference evidence="8" key="1">
    <citation type="submission" date="2023-07" db="EMBL/GenBank/DDBJ databases">
        <title>Sorghum-associated microbial communities from plants grown in Nebraska, USA.</title>
        <authorList>
            <person name="Schachtman D."/>
        </authorList>
    </citation>
    <scope>NUCLEOTIDE SEQUENCE</scope>
    <source>
        <strain evidence="8">1457</strain>
    </source>
</reference>
<proteinExistence type="inferred from homology"/>
<dbReference type="AlphaFoldDB" id="A0AAW8M1L7"/>
<protein>
    <submittedName>
        <fullName evidence="8">DNA-binding transcriptional LysR family regulator</fullName>
    </submittedName>
</protein>
<evidence type="ECO:0000256" key="5">
    <source>
        <dbReference type="ARBA" id="ARBA00023159"/>
    </source>
</evidence>
<dbReference type="InterPro" id="IPR000847">
    <property type="entry name" value="LysR_HTH_N"/>
</dbReference>
<accession>A0AAW8M1L7</accession>
<organism evidence="8 9">
    <name type="scientific">Agrobacterium tumefaciens</name>
    <dbReference type="NCBI Taxonomy" id="358"/>
    <lineage>
        <taxon>Bacteria</taxon>
        <taxon>Pseudomonadati</taxon>
        <taxon>Pseudomonadota</taxon>
        <taxon>Alphaproteobacteria</taxon>
        <taxon>Hyphomicrobiales</taxon>
        <taxon>Rhizobiaceae</taxon>
        <taxon>Rhizobium/Agrobacterium group</taxon>
        <taxon>Agrobacterium</taxon>
        <taxon>Agrobacterium tumefaciens complex</taxon>
    </lineage>
</organism>
<evidence type="ECO:0000313" key="8">
    <source>
        <dbReference type="EMBL" id="MDR6705328.1"/>
    </source>
</evidence>
<keyword evidence="4 8" id="KW-0238">DNA-binding</keyword>
<dbReference type="InterPro" id="IPR050389">
    <property type="entry name" value="LysR-type_TF"/>
</dbReference>
<dbReference type="Pfam" id="PF03466">
    <property type="entry name" value="LysR_substrate"/>
    <property type="match status" value="1"/>
</dbReference>
<sequence length="317" mass="34891">MVAKLALWTENDTDNVDLGQFDLNLLVVLNALLQHRNITHAGNALQLSQPATSRALTRLRELFEDELLIRNQRSFVLTPLAKVLMPKVQAALGNIDKVFSKRIIAPERFSVAMPDHIAFFLAPSLTAYFREVSSTTIFLPHIRLSNILSQMSDGGIDLALGQADDTPPGFFCRALPPIPSLCLARKGHAALQGTIPYADLGRFLSVRIGAVFNAGFGEVSDGLEALRPRGRETITVPDIHTAARLVHDTDAILVLPSPSARFLSHRFDLETFLPKKGPAPPSYQVSLIWHERCHRNSIHAAVRSMVASQVMEGRVEA</sequence>
<dbReference type="PROSITE" id="PS50931">
    <property type="entry name" value="HTH_LYSR"/>
    <property type="match status" value="1"/>
</dbReference>
<dbReference type="CDD" id="cd08417">
    <property type="entry name" value="PBP2_Nitroaromatics_like"/>
    <property type="match status" value="1"/>
</dbReference>
<dbReference type="Gene3D" id="3.40.190.10">
    <property type="entry name" value="Periplasmic binding protein-like II"/>
    <property type="match status" value="2"/>
</dbReference>
<dbReference type="RefSeq" id="WP_112934536.1">
    <property type="nucleotide sequence ID" value="NZ_JAGIPM010000010.1"/>
</dbReference>
<dbReference type="SUPFAM" id="SSF53850">
    <property type="entry name" value="Periplasmic binding protein-like II"/>
    <property type="match status" value="1"/>
</dbReference>
<dbReference type="InterPro" id="IPR036390">
    <property type="entry name" value="WH_DNA-bd_sf"/>
</dbReference>
<keyword evidence="5" id="KW-0010">Activator</keyword>
<dbReference type="PANTHER" id="PTHR30118">
    <property type="entry name" value="HTH-TYPE TRANSCRIPTIONAL REGULATOR LEUO-RELATED"/>
    <property type="match status" value="1"/>
</dbReference>
<keyword evidence="3" id="KW-0805">Transcription regulation</keyword>
<dbReference type="Pfam" id="PF00126">
    <property type="entry name" value="HTH_1"/>
    <property type="match status" value="1"/>
</dbReference>
<dbReference type="GO" id="GO:0003700">
    <property type="term" value="F:DNA-binding transcription factor activity"/>
    <property type="evidence" value="ECO:0007669"/>
    <property type="project" value="InterPro"/>
</dbReference>
<dbReference type="InterPro" id="IPR036388">
    <property type="entry name" value="WH-like_DNA-bd_sf"/>
</dbReference>
<evidence type="ECO:0000256" key="6">
    <source>
        <dbReference type="ARBA" id="ARBA00023163"/>
    </source>
</evidence>
<dbReference type="PANTHER" id="PTHR30118:SF15">
    <property type="entry name" value="TRANSCRIPTIONAL REGULATORY PROTEIN"/>
    <property type="match status" value="1"/>
</dbReference>
<evidence type="ECO:0000313" key="9">
    <source>
        <dbReference type="Proteomes" id="UP001265315"/>
    </source>
</evidence>
<dbReference type="SUPFAM" id="SSF46785">
    <property type="entry name" value="Winged helix' DNA-binding domain"/>
    <property type="match status" value="1"/>
</dbReference>
<gene>
    <name evidence="8" type="ORF">J2W61_005203</name>
</gene>
<keyword evidence="6" id="KW-0804">Transcription</keyword>
<evidence type="ECO:0000256" key="3">
    <source>
        <dbReference type="ARBA" id="ARBA00023015"/>
    </source>
</evidence>
<dbReference type="GO" id="GO:0003677">
    <property type="term" value="F:DNA binding"/>
    <property type="evidence" value="ECO:0007669"/>
    <property type="project" value="UniProtKB-KW"/>
</dbReference>
<dbReference type="Proteomes" id="UP001265315">
    <property type="component" value="Unassembled WGS sequence"/>
</dbReference>
<evidence type="ECO:0000256" key="4">
    <source>
        <dbReference type="ARBA" id="ARBA00023125"/>
    </source>
</evidence>
<comment type="similarity">
    <text evidence="1">Belongs to the LysR transcriptional regulatory family.</text>
</comment>
<dbReference type="InterPro" id="IPR005119">
    <property type="entry name" value="LysR_subst-bd"/>
</dbReference>
<name>A0AAW8M1L7_AGRTU</name>